<comment type="caution">
    <text evidence="3">The sequence shown here is derived from an EMBL/GenBank/DDBJ whole genome shotgun (WGS) entry which is preliminary data.</text>
</comment>
<feature type="transmembrane region" description="Helical" evidence="2">
    <location>
        <begin position="112"/>
        <end position="134"/>
    </location>
</feature>
<dbReference type="Proteomes" id="UP001165082">
    <property type="component" value="Unassembled WGS sequence"/>
</dbReference>
<keyword evidence="2" id="KW-0812">Transmembrane</keyword>
<proteinExistence type="predicted"/>
<dbReference type="AlphaFoldDB" id="A0A9W6ZKD3"/>
<feature type="region of interest" description="Disordered" evidence="1">
    <location>
        <begin position="74"/>
        <end position="102"/>
    </location>
</feature>
<gene>
    <name evidence="3" type="ORF">TrRE_jg1272</name>
</gene>
<evidence type="ECO:0000313" key="4">
    <source>
        <dbReference type="Proteomes" id="UP001165082"/>
    </source>
</evidence>
<keyword evidence="2" id="KW-0472">Membrane</keyword>
<evidence type="ECO:0000256" key="1">
    <source>
        <dbReference type="SAM" id="MobiDB-lite"/>
    </source>
</evidence>
<name>A0A9W6ZKD3_9STRA</name>
<protein>
    <submittedName>
        <fullName evidence="3">Uncharacterized protein</fullName>
    </submittedName>
</protein>
<sequence length="142" mass="15509">MGGGRDGKGMVEGKVEGTKCEGGKTVRGIRWEGEGEVRVAVGRLEEEEEGMKGFGNFETWREFEIREFVVPLPPLPSSSSSSAPDLHVDSTTSNSDGPEDARTRFKGWARRMWIEGAMAVAAALVLGVVVGGMVERRRKIKR</sequence>
<keyword evidence="4" id="KW-1185">Reference proteome</keyword>
<accession>A0A9W6ZKD3</accession>
<keyword evidence="2" id="KW-1133">Transmembrane helix</keyword>
<evidence type="ECO:0000256" key="2">
    <source>
        <dbReference type="SAM" id="Phobius"/>
    </source>
</evidence>
<organism evidence="3 4">
    <name type="scientific">Triparma retinervis</name>
    <dbReference type="NCBI Taxonomy" id="2557542"/>
    <lineage>
        <taxon>Eukaryota</taxon>
        <taxon>Sar</taxon>
        <taxon>Stramenopiles</taxon>
        <taxon>Ochrophyta</taxon>
        <taxon>Bolidophyceae</taxon>
        <taxon>Parmales</taxon>
        <taxon>Triparmaceae</taxon>
        <taxon>Triparma</taxon>
    </lineage>
</organism>
<reference evidence="3" key="1">
    <citation type="submission" date="2022-07" db="EMBL/GenBank/DDBJ databases">
        <title>Genome analysis of Parmales, a sister group of diatoms, reveals the evolutionary specialization of diatoms from phago-mixotrophs to photoautotrophs.</title>
        <authorList>
            <person name="Ban H."/>
            <person name="Sato S."/>
            <person name="Yoshikawa S."/>
            <person name="Kazumasa Y."/>
            <person name="Nakamura Y."/>
            <person name="Ichinomiya M."/>
            <person name="Saitoh K."/>
            <person name="Sato N."/>
            <person name="Blanc-Mathieu R."/>
            <person name="Endo H."/>
            <person name="Kuwata A."/>
            <person name="Ogata H."/>
        </authorList>
    </citation>
    <scope>NUCLEOTIDE SEQUENCE</scope>
</reference>
<dbReference type="EMBL" id="BRXZ01004644">
    <property type="protein sequence ID" value="GMH52897.1"/>
    <property type="molecule type" value="Genomic_DNA"/>
</dbReference>
<evidence type="ECO:0000313" key="3">
    <source>
        <dbReference type="EMBL" id="GMH52897.1"/>
    </source>
</evidence>